<feature type="domain" description="Receptor ligand binding region" evidence="8">
    <location>
        <begin position="71"/>
        <end position="420"/>
    </location>
</feature>
<name>A0A964BX64_9CYAN</name>
<dbReference type="EMBL" id="JADWDC010000065">
    <property type="protein sequence ID" value="MCC0179060.1"/>
    <property type="molecule type" value="Genomic_DNA"/>
</dbReference>
<gene>
    <name evidence="9" type="ORF">I4641_19000</name>
</gene>
<feature type="chain" id="PRO_5037639484" evidence="7">
    <location>
        <begin position="36"/>
        <end position="437"/>
    </location>
</feature>
<evidence type="ECO:0000256" key="1">
    <source>
        <dbReference type="ARBA" id="ARBA00004141"/>
    </source>
</evidence>
<keyword evidence="3" id="KW-1133">Transmembrane helix</keyword>
<evidence type="ECO:0000256" key="3">
    <source>
        <dbReference type="ARBA" id="ARBA00022989"/>
    </source>
</evidence>
<evidence type="ECO:0000256" key="6">
    <source>
        <dbReference type="ARBA" id="ARBA00023180"/>
    </source>
</evidence>
<evidence type="ECO:0000313" key="10">
    <source>
        <dbReference type="Proteomes" id="UP000729733"/>
    </source>
</evidence>
<reference evidence="9" key="1">
    <citation type="journal article" date="2021" name="Antonie Van Leeuwenhoek">
        <title>Draft genome and description of Waterburya agarophytonicola gen. nov. sp. nov. (Pleurocapsales, Cyanobacteria): a seaweed symbiont.</title>
        <authorList>
            <person name="Bonthond G."/>
            <person name="Shalygin S."/>
            <person name="Bayer T."/>
            <person name="Weinberger F."/>
        </authorList>
    </citation>
    <scope>NUCLEOTIDE SEQUENCE</scope>
    <source>
        <strain evidence="9">KI4</strain>
    </source>
</reference>
<proteinExistence type="predicted"/>
<accession>A0A964BX64</accession>
<dbReference type="GO" id="GO:0004930">
    <property type="term" value="F:G protein-coupled receptor activity"/>
    <property type="evidence" value="ECO:0007669"/>
    <property type="project" value="InterPro"/>
</dbReference>
<keyword evidence="6" id="KW-0325">Glycoprotein</keyword>
<keyword evidence="10" id="KW-1185">Reference proteome</keyword>
<dbReference type="GO" id="GO:0016020">
    <property type="term" value="C:membrane"/>
    <property type="evidence" value="ECO:0007669"/>
    <property type="project" value="UniProtKB-SubCell"/>
</dbReference>
<dbReference type="InterPro" id="IPR000337">
    <property type="entry name" value="GPCR_3"/>
</dbReference>
<comment type="subcellular location">
    <subcellularLocation>
        <location evidence="1">Membrane</location>
        <topology evidence="1">Multi-pass membrane protein</topology>
    </subcellularLocation>
</comment>
<evidence type="ECO:0000313" key="9">
    <source>
        <dbReference type="EMBL" id="MCC0179060.1"/>
    </source>
</evidence>
<feature type="signal peptide" evidence="7">
    <location>
        <begin position="1"/>
        <end position="35"/>
    </location>
</feature>
<dbReference type="InterPro" id="IPR028082">
    <property type="entry name" value="Peripla_BP_I"/>
</dbReference>
<evidence type="ECO:0000259" key="8">
    <source>
        <dbReference type="Pfam" id="PF01094"/>
    </source>
</evidence>
<dbReference type="Proteomes" id="UP000729733">
    <property type="component" value="Unassembled WGS sequence"/>
</dbReference>
<dbReference type="InterPro" id="IPR001828">
    <property type="entry name" value="ANF_lig-bd_rcpt"/>
</dbReference>
<evidence type="ECO:0000256" key="7">
    <source>
        <dbReference type="SAM" id="SignalP"/>
    </source>
</evidence>
<evidence type="ECO:0000256" key="5">
    <source>
        <dbReference type="ARBA" id="ARBA00023170"/>
    </source>
</evidence>
<keyword evidence="7" id="KW-0732">Signal</keyword>
<dbReference type="Pfam" id="PF01094">
    <property type="entry name" value="ANF_receptor"/>
    <property type="match status" value="1"/>
</dbReference>
<sequence length="437" mass="45337">MKYFSLFRLIPSKALFLLLACVSGGILLTSCQGDSANTDSQTNAGKGENGLKLGTLAPTTGDLSSIGQNWPAAVQLAVDTINGCGGVNEAQVSLTVEDSQTEPTAGAAAMTKLAEVDKVAGVVGAFASSVSGAAVDVAVRNKVMMVSPGSTSPVFTDRAQNDEFNGYWARTAPPDTYQSQALAALAQKKGFKNVSTVAINNDYGVGFEQQFVEAFKKTGGNIVGKPTRHDPKAATLDSEAKQAFGGKPDAVAAVLYAETGSVLLKSAFEQGLMDGVTVLLTDGVYSDDFVRQVGKTADGKSIIAGALGTVPGANGAALEEFTALWNDKVKKEMTAYVPHNWDAAVLMMLAAEASDANTGEGIKSKILEVANAPGREVTDACKAMELIRNGEDINFQGASGNVDIDENGDVVGSYDVWQVGEDGTLSVIDKVDPVSGN</sequence>
<keyword evidence="4" id="KW-0472">Membrane</keyword>
<keyword evidence="5" id="KW-0675">Receptor</keyword>
<protein>
    <submittedName>
        <fullName evidence="9">ABC transporter substrate-binding protein</fullName>
    </submittedName>
</protein>
<dbReference type="SUPFAM" id="SSF53822">
    <property type="entry name" value="Periplasmic binding protein-like I"/>
    <property type="match status" value="1"/>
</dbReference>
<organism evidence="9 10">
    <name type="scientific">Waterburya agarophytonicola KI4</name>
    <dbReference type="NCBI Taxonomy" id="2874699"/>
    <lineage>
        <taxon>Bacteria</taxon>
        <taxon>Bacillati</taxon>
        <taxon>Cyanobacteriota</taxon>
        <taxon>Cyanophyceae</taxon>
        <taxon>Pleurocapsales</taxon>
        <taxon>Hyellaceae</taxon>
        <taxon>Waterburya</taxon>
        <taxon>Waterburya agarophytonicola</taxon>
    </lineage>
</organism>
<dbReference type="PRINTS" id="PR00248">
    <property type="entry name" value="GPCRMGR"/>
</dbReference>
<comment type="caution">
    <text evidence="9">The sequence shown here is derived from an EMBL/GenBank/DDBJ whole genome shotgun (WGS) entry which is preliminary data.</text>
</comment>
<dbReference type="AlphaFoldDB" id="A0A964BX64"/>
<evidence type="ECO:0000256" key="4">
    <source>
        <dbReference type="ARBA" id="ARBA00023136"/>
    </source>
</evidence>
<dbReference type="PANTHER" id="PTHR30483">
    <property type="entry name" value="LEUCINE-SPECIFIC-BINDING PROTEIN"/>
    <property type="match status" value="1"/>
</dbReference>
<dbReference type="PANTHER" id="PTHR30483:SF6">
    <property type="entry name" value="PERIPLASMIC BINDING PROTEIN OF ABC TRANSPORTER FOR NATURAL AMINO ACIDS"/>
    <property type="match status" value="1"/>
</dbReference>
<dbReference type="InterPro" id="IPR051010">
    <property type="entry name" value="BCAA_transport"/>
</dbReference>
<dbReference type="CDD" id="cd06346">
    <property type="entry name" value="PBP1_ABC_ligand_binding-like"/>
    <property type="match status" value="1"/>
</dbReference>
<evidence type="ECO:0000256" key="2">
    <source>
        <dbReference type="ARBA" id="ARBA00022692"/>
    </source>
</evidence>
<dbReference type="Gene3D" id="3.40.50.2300">
    <property type="match status" value="2"/>
</dbReference>
<keyword evidence="2" id="KW-0812">Transmembrane</keyword>
<dbReference type="PROSITE" id="PS51257">
    <property type="entry name" value="PROKAR_LIPOPROTEIN"/>
    <property type="match status" value="1"/>
</dbReference>